<gene>
    <name evidence="2" type="ORF">AFUS01_LOCUS3512</name>
</gene>
<dbReference type="EMBL" id="CAJVCH010021220">
    <property type="protein sequence ID" value="CAG7690322.1"/>
    <property type="molecule type" value="Genomic_DNA"/>
</dbReference>
<proteinExistence type="predicted"/>
<feature type="non-terminal residue" evidence="2">
    <location>
        <position position="63"/>
    </location>
</feature>
<reference evidence="2" key="1">
    <citation type="submission" date="2021-06" db="EMBL/GenBank/DDBJ databases">
        <authorList>
            <person name="Hodson N. C."/>
            <person name="Mongue J. A."/>
            <person name="Jaron S. K."/>
        </authorList>
    </citation>
    <scope>NUCLEOTIDE SEQUENCE</scope>
</reference>
<accession>A0A8J2JC22</accession>
<protein>
    <submittedName>
        <fullName evidence="2">Uncharacterized protein</fullName>
    </submittedName>
</protein>
<feature type="transmembrane region" description="Helical" evidence="1">
    <location>
        <begin position="20"/>
        <end position="39"/>
    </location>
</feature>
<dbReference type="Proteomes" id="UP000708208">
    <property type="component" value="Unassembled WGS sequence"/>
</dbReference>
<evidence type="ECO:0000313" key="3">
    <source>
        <dbReference type="Proteomes" id="UP000708208"/>
    </source>
</evidence>
<sequence length="63" mass="7181">MVSLEKTTLEEDIQYPLGLLFLWNLLLTGFSIVATIQLMPELLNLLSHPDGFKLSVCYPLNHH</sequence>
<organism evidence="2 3">
    <name type="scientific">Allacma fusca</name>
    <dbReference type="NCBI Taxonomy" id="39272"/>
    <lineage>
        <taxon>Eukaryota</taxon>
        <taxon>Metazoa</taxon>
        <taxon>Ecdysozoa</taxon>
        <taxon>Arthropoda</taxon>
        <taxon>Hexapoda</taxon>
        <taxon>Collembola</taxon>
        <taxon>Symphypleona</taxon>
        <taxon>Sminthuridae</taxon>
        <taxon>Allacma</taxon>
    </lineage>
</organism>
<keyword evidence="1" id="KW-0812">Transmembrane</keyword>
<keyword evidence="1" id="KW-0472">Membrane</keyword>
<keyword evidence="3" id="KW-1185">Reference proteome</keyword>
<keyword evidence="1" id="KW-1133">Transmembrane helix</keyword>
<evidence type="ECO:0000313" key="2">
    <source>
        <dbReference type="EMBL" id="CAG7690322.1"/>
    </source>
</evidence>
<name>A0A8J2JC22_9HEXA</name>
<evidence type="ECO:0000256" key="1">
    <source>
        <dbReference type="SAM" id="Phobius"/>
    </source>
</evidence>
<dbReference type="AlphaFoldDB" id="A0A8J2JC22"/>
<dbReference type="OrthoDB" id="10259681at2759"/>
<comment type="caution">
    <text evidence="2">The sequence shown here is derived from an EMBL/GenBank/DDBJ whole genome shotgun (WGS) entry which is preliminary data.</text>
</comment>